<evidence type="ECO:0000313" key="2">
    <source>
        <dbReference type="Proteomes" id="UP000317093"/>
    </source>
</evidence>
<proteinExistence type="predicted"/>
<evidence type="ECO:0000313" key="1">
    <source>
        <dbReference type="EMBL" id="QDU59998.1"/>
    </source>
</evidence>
<name>A0A518AZ43_9BACT</name>
<dbReference type="Proteomes" id="UP000317093">
    <property type="component" value="Chromosome"/>
</dbReference>
<keyword evidence="2" id="KW-1185">Reference proteome</keyword>
<sequence>MALPLRYGGNLQRLRQLERSVSQAEVDVARLWRQMDAANNQLGYIDTGYGPLVEPTSEGSESSEPGVATPCCPDGIPATLTATIAASLAPALVGTTFEMNYLEGPPYDRWCGELDLPSACGRTFIIALNCNENISVWMHSAGLLSAFVDCDDPSTAYAVVSSAVCDPVSIEFSRALTVSGWSSACRTALGNPPLVGFGSLNLTSTFLLTE</sequence>
<organism evidence="1 2">
    <name type="scientific">Kolteria novifilia</name>
    <dbReference type="NCBI Taxonomy" id="2527975"/>
    <lineage>
        <taxon>Bacteria</taxon>
        <taxon>Pseudomonadati</taxon>
        <taxon>Planctomycetota</taxon>
        <taxon>Planctomycetia</taxon>
        <taxon>Kolteriales</taxon>
        <taxon>Kolteriaceae</taxon>
        <taxon>Kolteria</taxon>
    </lineage>
</organism>
<accession>A0A518AZ43</accession>
<protein>
    <submittedName>
        <fullName evidence="1">Uncharacterized protein</fullName>
    </submittedName>
</protein>
<dbReference type="EMBL" id="CP036279">
    <property type="protein sequence ID" value="QDU59998.1"/>
    <property type="molecule type" value="Genomic_DNA"/>
</dbReference>
<gene>
    <name evidence="1" type="ORF">Pan216_08350</name>
</gene>
<dbReference type="KEGG" id="knv:Pan216_08350"/>
<reference evidence="1 2" key="1">
    <citation type="submission" date="2019-02" db="EMBL/GenBank/DDBJ databases">
        <title>Deep-cultivation of Planctomycetes and their phenomic and genomic characterization uncovers novel biology.</title>
        <authorList>
            <person name="Wiegand S."/>
            <person name="Jogler M."/>
            <person name="Boedeker C."/>
            <person name="Pinto D."/>
            <person name="Vollmers J."/>
            <person name="Rivas-Marin E."/>
            <person name="Kohn T."/>
            <person name="Peeters S.H."/>
            <person name="Heuer A."/>
            <person name="Rast P."/>
            <person name="Oberbeckmann S."/>
            <person name="Bunk B."/>
            <person name="Jeske O."/>
            <person name="Meyerdierks A."/>
            <person name="Storesund J.E."/>
            <person name="Kallscheuer N."/>
            <person name="Luecker S."/>
            <person name="Lage O.M."/>
            <person name="Pohl T."/>
            <person name="Merkel B.J."/>
            <person name="Hornburger P."/>
            <person name="Mueller R.-W."/>
            <person name="Bruemmer F."/>
            <person name="Labrenz M."/>
            <person name="Spormann A.M."/>
            <person name="Op den Camp H."/>
            <person name="Overmann J."/>
            <person name="Amann R."/>
            <person name="Jetten M.S.M."/>
            <person name="Mascher T."/>
            <person name="Medema M.H."/>
            <person name="Devos D.P."/>
            <person name="Kaster A.-K."/>
            <person name="Ovreas L."/>
            <person name="Rohde M."/>
            <person name="Galperin M.Y."/>
            <person name="Jogler C."/>
        </authorList>
    </citation>
    <scope>NUCLEOTIDE SEQUENCE [LARGE SCALE GENOMIC DNA]</scope>
    <source>
        <strain evidence="1 2">Pan216</strain>
    </source>
</reference>
<dbReference type="RefSeq" id="WP_145255148.1">
    <property type="nucleotide sequence ID" value="NZ_CP036279.1"/>
</dbReference>
<dbReference type="AlphaFoldDB" id="A0A518AZ43"/>